<dbReference type="Pfam" id="PF03807">
    <property type="entry name" value="F420_oxidored"/>
    <property type="match status" value="1"/>
</dbReference>
<dbReference type="PANTHER" id="PTHR40459">
    <property type="entry name" value="CONSERVED HYPOTHETICAL ALANINE AND LEUCINE RICH PROTEIN"/>
    <property type="match status" value="1"/>
</dbReference>
<dbReference type="STRING" id="667015.Bacsa_2936"/>
<dbReference type="eggNOG" id="COG5495">
    <property type="taxonomic scope" value="Bacteria"/>
</dbReference>
<sequence>MKNEESLSIEKIVLVGAGNVATHLGTALCDAGYAVVQVFSRTGESASALAEKLGCPYTTDISRIVPDAGLYIVSVKDSVLAEVVPPLVRRNPEALFVHTAGSMPMDVWKGEAHRYGVLYPMQTFSKGRAVDFTAVPFFIEGSGEEEAGALRALAERIGGHAYEATSEQRRYLHIAAVFACNFTNHMYALAHRLLAAHGLPFEAMLPLIDETARKVHELPPAEAQTGPARRYDGNVIGKHLEMLAGEPRLAELYEKISRSIHEEDKSQLIHKLK</sequence>
<accession>F0R200</accession>
<dbReference type="SUPFAM" id="SSF51735">
    <property type="entry name" value="NAD(P)-binding Rossmann-fold domains"/>
    <property type="match status" value="1"/>
</dbReference>
<feature type="domain" description="Pyrroline-5-carboxylate reductase catalytic N-terminal" evidence="1">
    <location>
        <begin position="11"/>
        <end position="97"/>
    </location>
</feature>
<name>F0R200_PHOSB</name>
<dbReference type="InterPro" id="IPR037108">
    <property type="entry name" value="TM1727-like_C_sf"/>
</dbReference>
<gene>
    <name evidence="3" type="ordered locus">Bacsa_2936</name>
</gene>
<dbReference type="Gene3D" id="1.10.1040.20">
    <property type="entry name" value="ProC-like, C-terminal domain"/>
    <property type="match status" value="1"/>
</dbReference>
<dbReference type="HOGENOM" id="CLU_055635_1_1_10"/>
<proteinExistence type="predicted"/>
<dbReference type="InterPro" id="IPR028939">
    <property type="entry name" value="P5C_Rdtase_cat_N"/>
</dbReference>
<evidence type="ECO:0000259" key="1">
    <source>
        <dbReference type="Pfam" id="PF03807"/>
    </source>
</evidence>
<evidence type="ECO:0008006" key="5">
    <source>
        <dbReference type="Google" id="ProtNLM"/>
    </source>
</evidence>
<dbReference type="KEGG" id="bsa:Bacsa_2936"/>
<keyword evidence="4" id="KW-1185">Reference proteome</keyword>
<dbReference type="SUPFAM" id="SSF48179">
    <property type="entry name" value="6-phosphogluconate dehydrogenase C-terminal domain-like"/>
    <property type="match status" value="1"/>
</dbReference>
<dbReference type="RefSeq" id="WP_013618839.1">
    <property type="nucleotide sequence ID" value="NC_015164.1"/>
</dbReference>
<protein>
    <recommendedName>
        <fullName evidence="5">NADP oxidoreductase coenzyme F420-dependent</fullName>
    </recommendedName>
</protein>
<dbReference type="InterPro" id="IPR008927">
    <property type="entry name" value="6-PGluconate_DH-like_C_sf"/>
</dbReference>
<dbReference type="Pfam" id="PF10728">
    <property type="entry name" value="DUF2520"/>
    <property type="match status" value="1"/>
</dbReference>
<dbReference type="EMBL" id="CP002530">
    <property type="protein sequence ID" value="ADY37466.1"/>
    <property type="molecule type" value="Genomic_DNA"/>
</dbReference>
<feature type="domain" description="DUF2520" evidence="2">
    <location>
        <begin position="135"/>
        <end position="260"/>
    </location>
</feature>
<dbReference type="Proteomes" id="UP000007486">
    <property type="component" value="Chromosome"/>
</dbReference>
<organism evidence="3 4">
    <name type="scientific">Phocaeicola salanitronis (strain DSM 18170 / JCM 13657 / CCUG 60908 / BL78)</name>
    <name type="common">Bacteroides salanitronis</name>
    <dbReference type="NCBI Taxonomy" id="667015"/>
    <lineage>
        <taxon>Bacteria</taxon>
        <taxon>Pseudomonadati</taxon>
        <taxon>Bacteroidota</taxon>
        <taxon>Bacteroidia</taxon>
        <taxon>Bacteroidales</taxon>
        <taxon>Bacteroidaceae</taxon>
        <taxon>Phocaeicola</taxon>
    </lineage>
</organism>
<dbReference type="InterPro" id="IPR036291">
    <property type="entry name" value="NAD(P)-bd_dom_sf"/>
</dbReference>
<dbReference type="InterPro" id="IPR018931">
    <property type="entry name" value="DUF2520"/>
</dbReference>
<reference evidence="3 4" key="1">
    <citation type="journal article" date="2011" name="Stand. Genomic Sci.">
        <title>Complete genome sequence of Bacteroides salanitronis type strain (BL78).</title>
        <authorList>
            <person name="Gronow S."/>
            <person name="Held B."/>
            <person name="Lucas S."/>
            <person name="Lapidus A."/>
            <person name="Del Rio T.G."/>
            <person name="Nolan M."/>
            <person name="Tice H."/>
            <person name="Deshpande S."/>
            <person name="Cheng J.F."/>
            <person name="Pitluck S."/>
            <person name="Liolios K."/>
            <person name="Pagani I."/>
            <person name="Ivanova N."/>
            <person name="Mavromatis K."/>
            <person name="Pati A."/>
            <person name="Tapia R."/>
            <person name="Han C."/>
            <person name="Goodwin L."/>
            <person name="Chen A."/>
            <person name="Palaniappan K."/>
            <person name="Land M."/>
            <person name="Hauser L."/>
            <person name="Chang Y.J."/>
            <person name="Jeffries C.D."/>
            <person name="Brambilla E.M."/>
            <person name="Rohde M."/>
            <person name="Goker M."/>
            <person name="Detter J.C."/>
            <person name="Woyke T."/>
            <person name="Bristow J."/>
            <person name="Markowitz V."/>
            <person name="Hugenholtz P."/>
            <person name="Kyrpides N.C."/>
            <person name="Klenk H.P."/>
            <person name="Eisen J.A."/>
        </authorList>
    </citation>
    <scope>NUCLEOTIDE SEQUENCE [LARGE SCALE GENOMIC DNA]</scope>
    <source>
        <strain evidence="3 4">DSM 18170</strain>
    </source>
</reference>
<evidence type="ECO:0000313" key="3">
    <source>
        <dbReference type="EMBL" id="ADY37466.1"/>
    </source>
</evidence>
<dbReference type="PANTHER" id="PTHR40459:SF1">
    <property type="entry name" value="CONSERVED HYPOTHETICAL ALANINE AND LEUCINE RICH PROTEIN"/>
    <property type="match status" value="1"/>
</dbReference>
<dbReference type="Gene3D" id="3.40.50.720">
    <property type="entry name" value="NAD(P)-binding Rossmann-like Domain"/>
    <property type="match status" value="1"/>
</dbReference>
<evidence type="ECO:0000259" key="2">
    <source>
        <dbReference type="Pfam" id="PF10728"/>
    </source>
</evidence>
<dbReference type="AlphaFoldDB" id="F0R200"/>
<dbReference type="OrthoDB" id="9810755at2"/>
<evidence type="ECO:0000313" key="4">
    <source>
        <dbReference type="Proteomes" id="UP000007486"/>
    </source>
</evidence>